<feature type="region of interest" description="Disordered" evidence="1">
    <location>
        <begin position="32"/>
        <end position="53"/>
    </location>
</feature>
<evidence type="ECO:0000256" key="1">
    <source>
        <dbReference type="SAM" id="MobiDB-lite"/>
    </source>
</evidence>
<dbReference type="STRING" id="69.GLE_1494"/>
<evidence type="ECO:0000259" key="2">
    <source>
        <dbReference type="PROSITE" id="PS50828"/>
    </source>
</evidence>
<dbReference type="PATRIC" id="fig|69.6.peg.1475"/>
<dbReference type="PANTHER" id="PTHR35562">
    <property type="entry name" value="DNA ENDONUCLEASE SMRA-RELATED"/>
    <property type="match status" value="1"/>
</dbReference>
<dbReference type="Pfam" id="PF01713">
    <property type="entry name" value="Smr"/>
    <property type="match status" value="1"/>
</dbReference>
<dbReference type="InterPro" id="IPR002625">
    <property type="entry name" value="Smr_dom"/>
</dbReference>
<dbReference type="SUPFAM" id="SSF160443">
    <property type="entry name" value="SMR domain-like"/>
    <property type="match status" value="1"/>
</dbReference>
<dbReference type="Proteomes" id="UP000061569">
    <property type="component" value="Chromosome"/>
</dbReference>
<gene>
    <name evidence="3" type="ORF">GLE_1494</name>
</gene>
<proteinExistence type="predicted"/>
<protein>
    <submittedName>
        <fullName evidence="3">Smr domain protein</fullName>
    </submittedName>
</protein>
<dbReference type="AlphaFoldDB" id="A0A0S2DEE5"/>
<feature type="region of interest" description="Disordered" evidence="1">
    <location>
        <begin position="1"/>
        <end position="20"/>
    </location>
</feature>
<dbReference type="Gene3D" id="3.30.1370.110">
    <property type="match status" value="1"/>
</dbReference>
<dbReference type="PANTHER" id="PTHR35562:SF2">
    <property type="entry name" value="DNA ENDONUCLEASE SMRA-RELATED"/>
    <property type="match status" value="1"/>
</dbReference>
<sequence length="196" mass="21689">MPMTSHPDRPEDAGDDDDAALFRAAIGEVRRLPEAALPPAAPKPRPRPRMAERDEALAREEFRHALDEQLLEAGDALSYRRDELPPKVFARLRRGEISAQEELDLHGSPVREAEALLRAFLNDARSHELGCVRIIHGKGRGGGNDFLDSRGLPVLKNLVDRMLRQRADVLAFHSAPPAQGGTGAVVVLLARPQRRR</sequence>
<dbReference type="EMBL" id="CP013140">
    <property type="protein sequence ID" value="ALN56851.1"/>
    <property type="molecule type" value="Genomic_DNA"/>
</dbReference>
<dbReference type="InterPro" id="IPR036063">
    <property type="entry name" value="Smr_dom_sf"/>
</dbReference>
<evidence type="ECO:0000313" key="4">
    <source>
        <dbReference type="Proteomes" id="UP000061569"/>
    </source>
</evidence>
<dbReference type="SMART" id="SM00463">
    <property type="entry name" value="SMR"/>
    <property type="match status" value="1"/>
</dbReference>
<evidence type="ECO:0000313" key="3">
    <source>
        <dbReference type="EMBL" id="ALN56851.1"/>
    </source>
</evidence>
<dbReference type="KEGG" id="lez:GLE_1494"/>
<organism evidence="3 4">
    <name type="scientific">Lysobacter enzymogenes</name>
    <dbReference type="NCBI Taxonomy" id="69"/>
    <lineage>
        <taxon>Bacteria</taxon>
        <taxon>Pseudomonadati</taxon>
        <taxon>Pseudomonadota</taxon>
        <taxon>Gammaproteobacteria</taxon>
        <taxon>Lysobacterales</taxon>
        <taxon>Lysobacteraceae</taxon>
        <taxon>Lysobacter</taxon>
    </lineage>
</organism>
<feature type="domain" description="Smr" evidence="2">
    <location>
        <begin position="103"/>
        <end position="190"/>
    </location>
</feature>
<dbReference type="GO" id="GO:0004520">
    <property type="term" value="F:DNA endonuclease activity"/>
    <property type="evidence" value="ECO:0007669"/>
    <property type="project" value="TreeGrafter"/>
</dbReference>
<accession>A0A0S2DEE5</accession>
<dbReference type="PROSITE" id="PS50828">
    <property type="entry name" value="SMR"/>
    <property type="match status" value="1"/>
</dbReference>
<feature type="compositionally biased region" description="Basic and acidic residues" evidence="1">
    <location>
        <begin position="1"/>
        <end position="12"/>
    </location>
</feature>
<reference evidence="3 4" key="1">
    <citation type="submission" date="2015-11" db="EMBL/GenBank/DDBJ databases">
        <title>Genome sequences of Lysobacter enzymogenes strain C3 and Lysobacter antibioticus ATCC 29479.</title>
        <authorList>
            <person name="Kobayashi D.Y."/>
        </authorList>
    </citation>
    <scope>NUCLEOTIDE SEQUENCE [LARGE SCALE GENOMIC DNA]</scope>
    <source>
        <strain evidence="3 4">C3</strain>
    </source>
</reference>
<name>A0A0S2DEE5_LYSEN</name>